<dbReference type="EMBL" id="CP144697">
    <property type="protein sequence ID" value="WVZ14054.1"/>
    <property type="molecule type" value="Genomic_DNA"/>
</dbReference>
<accession>A0AAQ3NPK4</accession>
<dbReference type="Proteomes" id="UP001374535">
    <property type="component" value="Chromosome 4"/>
</dbReference>
<gene>
    <name evidence="1" type="ORF">V8G54_011620</name>
</gene>
<sequence length="107" mass="12207">FLRVSPSLFLWFAENNESNHGGTKQRGSSNVGSVTDPIIKLRVDRLVEDEMRRSFKKPTDFRLFPAPIISRFSFSLSTFTEVGVREECLCRSFVSVIVQLQNYSANT</sequence>
<evidence type="ECO:0000313" key="2">
    <source>
        <dbReference type="Proteomes" id="UP001374535"/>
    </source>
</evidence>
<dbReference type="AlphaFoldDB" id="A0AAQ3NPK4"/>
<name>A0AAQ3NPK4_VIGMU</name>
<feature type="non-terminal residue" evidence="1">
    <location>
        <position position="1"/>
    </location>
</feature>
<keyword evidence="2" id="KW-1185">Reference proteome</keyword>
<proteinExistence type="predicted"/>
<evidence type="ECO:0000313" key="1">
    <source>
        <dbReference type="EMBL" id="WVZ14054.1"/>
    </source>
</evidence>
<protein>
    <submittedName>
        <fullName evidence="1">Uncharacterized protein</fullName>
    </submittedName>
</protein>
<organism evidence="1 2">
    <name type="scientific">Vigna mungo</name>
    <name type="common">Black gram</name>
    <name type="synonym">Phaseolus mungo</name>
    <dbReference type="NCBI Taxonomy" id="3915"/>
    <lineage>
        <taxon>Eukaryota</taxon>
        <taxon>Viridiplantae</taxon>
        <taxon>Streptophyta</taxon>
        <taxon>Embryophyta</taxon>
        <taxon>Tracheophyta</taxon>
        <taxon>Spermatophyta</taxon>
        <taxon>Magnoliopsida</taxon>
        <taxon>eudicotyledons</taxon>
        <taxon>Gunneridae</taxon>
        <taxon>Pentapetalae</taxon>
        <taxon>rosids</taxon>
        <taxon>fabids</taxon>
        <taxon>Fabales</taxon>
        <taxon>Fabaceae</taxon>
        <taxon>Papilionoideae</taxon>
        <taxon>50 kb inversion clade</taxon>
        <taxon>NPAAA clade</taxon>
        <taxon>indigoferoid/millettioid clade</taxon>
        <taxon>Phaseoleae</taxon>
        <taxon>Vigna</taxon>
    </lineage>
</organism>
<reference evidence="1 2" key="1">
    <citation type="journal article" date="2023" name="Life. Sci Alliance">
        <title>Evolutionary insights into 3D genome organization and epigenetic landscape of Vigna mungo.</title>
        <authorList>
            <person name="Junaid A."/>
            <person name="Singh B."/>
            <person name="Bhatia S."/>
        </authorList>
    </citation>
    <scope>NUCLEOTIDE SEQUENCE [LARGE SCALE GENOMIC DNA]</scope>
    <source>
        <strain evidence="1">Urdbean</strain>
    </source>
</reference>